<dbReference type="RefSeq" id="WP_094363163.1">
    <property type="nucleotide sequence ID" value="NZ_NMVQ01000006.1"/>
</dbReference>
<feature type="transmembrane region" description="Helical" evidence="7">
    <location>
        <begin position="29"/>
        <end position="51"/>
    </location>
</feature>
<keyword evidence="3" id="KW-1003">Cell membrane</keyword>
<evidence type="ECO:0000256" key="4">
    <source>
        <dbReference type="ARBA" id="ARBA00022692"/>
    </source>
</evidence>
<name>A0A255H8Q7_9ACTN</name>
<dbReference type="Pfam" id="PF04226">
    <property type="entry name" value="Transgly_assoc"/>
    <property type="match status" value="1"/>
</dbReference>
<evidence type="ECO:0000256" key="5">
    <source>
        <dbReference type="ARBA" id="ARBA00022989"/>
    </source>
</evidence>
<evidence type="ECO:0000256" key="1">
    <source>
        <dbReference type="ARBA" id="ARBA00004651"/>
    </source>
</evidence>
<dbReference type="PANTHER" id="PTHR33884">
    <property type="entry name" value="UPF0410 PROTEIN YMGE"/>
    <property type="match status" value="1"/>
</dbReference>
<dbReference type="InterPro" id="IPR007341">
    <property type="entry name" value="Transgly_assoc"/>
</dbReference>
<feature type="transmembrane region" description="Helical" evidence="7">
    <location>
        <begin position="63"/>
        <end position="82"/>
    </location>
</feature>
<sequence length="92" mass="9289">MGILGYIIVGLLAGAIAKAIMPGKQGGGILMTMVLGIIGALVGGLLTNLIMNGTLSFAINSGFWVSLLISVVGALIVLFIYTRVAGRGRSAA</sequence>
<keyword evidence="9" id="KW-1185">Reference proteome</keyword>
<comment type="caution">
    <text evidence="8">The sequence shown here is derived from an EMBL/GenBank/DDBJ whole genome shotgun (WGS) entry which is preliminary data.</text>
</comment>
<evidence type="ECO:0000256" key="3">
    <source>
        <dbReference type="ARBA" id="ARBA00022475"/>
    </source>
</evidence>
<evidence type="ECO:0000256" key="7">
    <source>
        <dbReference type="SAM" id="Phobius"/>
    </source>
</evidence>
<dbReference type="PANTHER" id="PTHR33884:SF3">
    <property type="entry name" value="UPF0410 PROTEIN YMGE"/>
    <property type="match status" value="1"/>
</dbReference>
<evidence type="ECO:0000313" key="8">
    <source>
        <dbReference type="EMBL" id="OYO23981.1"/>
    </source>
</evidence>
<dbReference type="EMBL" id="NMVQ01000006">
    <property type="protein sequence ID" value="OYO23981.1"/>
    <property type="molecule type" value="Genomic_DNA"/>
</dbReference>
<reference evidence="8 9" key="1">
    <citation type="submission" date="2017-07" db="EMBL/GenBank/DDBJ databases">
        <title>Draft whole genome sequences of clinical Proprionibacteriaceae strains.</title>
        <authorList>
            <person name="Bernier A.-M."/>
            <person name="Bernard K."/>
            <person name="Domingo M.-C."/>
        </authorList>
    </citation>
    <scope>NUCLEOTIDE SEQUENCE [LARGE SCALE GENOMIC DNA]</scope>
    <source>
        <strain evidence="8 9">NML 130396</strain>
    </source>
</reference>
<evidence type="ECO:0000256" key="6">
    <source>
        <dbReference type="ARBA" id="ARBA00023136"/>
    </source>
</evidence>
<dbReference type="AlphaFoldDB" id="A0A255H8Q7"/>
<dbReference type="Proteomes" id="UP000216311">
    <property type="component" value="Unassembled WGS sequence"/>
</dbReference>
<keyword evidence="5 7" id="KW-1133">Transmembrane helix</keyword>
<comment type="subcellular location">
    <subcellularLocation>
        <location evidence="1">Cell membrane</location>
        <topology evidence="1">Multi-pass membrane protein</topology>
    </subcellularLocation>
</comment>
<keyword evidence="4 7" id="KW-0812">Transmembrane</keyword>
<gene>
    <name evidence="8" type="ORF">CGZ93_05615</name>
</gene>
<dbReference type="OrthoDB" id="4568405at2"/>
<protein>
    <submittedName>
        <fullName evidence="8">GlsB/YeaQ/YmgE family stress response membrane protein</fullName>
    </submittedName>
</protein>
<keyword evidence="6 7" id="KW-0472">Membrane</keyword>
<evidence type="ECO:0000313" key="9">
    <source>
        <dbReference type="Proteomes" id="UP000216311"/>
    </source>
</evidence>
<accession>A0A255H8Q7</accession>
<evidence type="ECO:0000256" key="2">
    <source>
        <dbReference type="ARBA" id="ARBA00011006"/>
    </source>
</evidence>
<dbReference type="GO" id="GO:0005886">
    <property type="term" value="C:plasma membrane"/>
    <property type="evidence" value="ECO:0007669"/>
    <property type="project" value="UniProtKB-SubCell"/>
</dbReference>
<proteinExistence type="inferred from homology"/>
<comment type="similarity">
    <text evidence="2">Belongs to the UPF0410 family.</text>
</comment>
<organism evidence="8 9">
    <name type="scientific">Enemella dayhoffiae</name>
    <dbReference type="NCBI Taxonomy" id="2016507"/>
    <lineage>
        <taxon>Bacteria</taxon>
        <taxon>Bacillati</taxon>
        <taxon>Actinomycetota</taxon>
        <taxon>Actinomycetes</taxon>
        <taxon>Propionibacteriales</taxon>
        <taxon>Propionibacteriaceae</taxon>
        <taxon>Enemella</taxon>
    </lineage>
</organism>